<evidence type="ECO:0000256" key="1">
    <source>
        <dbReference type="SAM" id="MobiDB-lite"/>
    </source>
</evidence>
<feature type="signal peptide" evidence="2">
    <location>
        <begin position="1"/>
        <end position="30"/>
    </location>
</feature>
<dbReference type="EMBL" id="JAMYPJ010000067">
    <property type="protein sequence ID" value="MER8937196.1"/>
    <property type="molecule type" value="Genomic_DNA"/>
</dbReference>
<keyword evidence="4" id="KW-1185">Reference proteome</keyword>
<dbReference type="RefSeq" id="WP_287271792.1">
    <property type="nucleotide sequence ID" value="NZ_JAMYMY010000062.1"/>
</dbReference>
<feature type="chain" id="PRO_5047104329" description="Glycine-rich cell wall protein" evidence="2">
    <location>
        <begin position="31"/>
        <end position="165"/>
    </location>
</feature>
<gene>
    <name evidence="3" type="ORF">NKI33_30120</name>
</gene>
<evidence type="ECO:0000313" key="3">
    <source>
        <dbReference type="EMBL" id="MER8937196.1"/>
    </source>
</evidence>
<feature type="compositionally biased region" description="Gly residues" evidence="1">
    <location>
        <begin position="57"/>
        <end position="102"/>
    </location>
</feature>
<keyword evidence="2" id="KW-0732">Signal</keyword>
<reference evidence="3 4" key="1">
    <citation type="journal article" date="2024" name="Proc. Natl. Acad. Sci. U.S.A.">
        <title>The evolutionary genomics of adaptation to stress in wild rhizobium bacteria.</title>
        <authorList>
            <person name="Kehlet-Delgado H."/>
            <person name="Montoya A.P."/>
            <person name="Jensen K.T."/>
            <person name="Wendlandt C.E."/>
            <person name="Dexheimer C."/>
            <person name="Roberts M."/>
            <person name="Torres Martinez L."/>
            <person name="Friesen M.L."/>
            <person name="Griffitts J.S."/>
            <person name="Porter S.S."/>
        </authorList>
    </citation>
    <scope>NUCLEOTIDE SEQUENCE [LARGE SCALE GENOMIC DNA]</scope>
    <source>
        <strain evidence="3 4">M0729</strain>
    </source>
</reference>
<organism evidence="3 4">
    <name type="scientific">Mesorhizobium opportunistum</name>
    <dbReference type="NCBI Taxonomy" id="593909"/>
    <lineage>
        <taxon>Bacteria</taxon>
        <taxon>Pseudomonadati</taxon>
        <taxon>Pseudomonadota</taxon>
        <taxon>Alphaproteobacteria</taxon>
        <taxon>Hyphomicrobiales</taxon>
        <taxon>Phyllobacteriaceae</taxon>
        <taxon>Mesorhizobium</taxon>
    </lineage>
</organism>
<proteinExistence type="predicted"/>
<comment type="caution">
    <text evidence="3">The sequence shown here is derived from an EMBL/GenBank/DDBJ whole genome shotgun (WGS) entry which is preliminary data.</text>
</comment>
<evidence type="ECO:0000313" key="4">
    <source>
        <dbReference type="Proteomes" id="UP001464387"/>
    </source>
</evidence>
<protein>
    <recommendedName>
        <fullName evidence="5">Glycine-rich cell wall protein</fullName>
    </recommendedName>
</protein>
<accession>A0ABV1YPT2</accession>
<evidence type="ECO:0008006" key="5">
    <source>
        <dbReference type="Google" id="ProtNLM"/>
    </source>
</evidence>
<feature type="region of interest" description="Disordered" evidence="1">
    <location>
        <begin position="57"/>
        <end position="124"/>
    </location>
</feature>
<dbReference type="Proteomes" id="UP001464387">
    <property type="component" value="Unassembled WGS sequence"/>
</dbReference>
<sequence>MYGSITARCRRLTLGSAAFLALTLAPYQIAFHGSALGIDAASAQAAGGGHGGGNGGGNGGGSGGGNGGGNSGGNSGNGNSGNGNGNSGGNSGKGGAASGKGQSGSHVNAATGDKVDINGSTITVEHPDGLTEKIENGRFRMQDALDRTIVDRPATPADVKRLNAL</sequence>
<name>A0ABV1YPT2_9HYPH</name>
<evidence type="ECO:0000256" key="2">
    <source>
        <dbReference type="SAM" id="SignalP"/>
    </source>
</evidence>